<evidence type="ECO:0000313" key="2">
    <source>
        <dbReference type="EMBL" id="KAF7290120.1"/>
    </source>
</evidence>
<feature type="domain" description="F-box" evidence="1">
    <location>
        <begin position="1"/>
        <end position="45"/>
    </location>
</feature>
<dbReference type="InterPro" id="IPR036047">
    <property type="entry name" value="F-box-like_dom_sf"/>
</dbReference>
<reference evidence="2" key="1">
    <citation type="submission" date="2020-05" db="EMBL/GenBank/DDBJ databases">
        <title>Mycena genomes resolve the evolution of fungal bioluminescence.</title>
        <authorList>
            <person name="Tsai I.J."/>
        </authorList>
    </citation>
    <scope>NUCLEOTIDE SEQUENCE</scope>
    <source>
        <strain evidence="2">110903Hualien_Pintung</strain>
    </source>
</reference>
<organism evidence="2 3">
    <name type="scientific">Mycena chlorophos</name>
    <name type="common">Agaric fungus</name>
    <name type="synonym">Agaricus chlorophos</name>
    <dbReference type="NCBI Taxonomy" id="658473"/>
    <lineage>
        <taxon>Eukaryota</taxon>
        <taxon>Fungi</taxon>
        <taxon>Dikarya</taxon>
        <taxon>Basidiomycota</taxon>
        <taxon>Agaricomycotina</taxon>
        <taxon>Agaricomycetes</taxon>
        <taxon>Agaricomycetidae</taxon>
        <taxon>Agaricales</taxon>
        <taxon>Marasmiineae</taxon>
        <taxon>Mycenaceae</taxon>
        <taxon>Mycena</taxon>
    </lineage>
</organism>
<protein>
    <submittedName>
        <fullName evidence="2">AGC/PKA protein kinase</fullName>
    </submittedName>
</protein>
<dbReference type="GO" id="GO:0016301">
    <property type="term" value="F:kinase activity"/>
    <property type="evidence" value="ECO:0007669"/>
    <property type="project" value="UniProtKB-KW"/>
</dbReference>
<dbReference type="SMART" id="SM00256">
    <property type="entry name" value="FBOX"/>
    <property type="match status" value="1"/>
</dbReference>
<evidence type="ECO:0000313" key="3">
    <source>
        <dbReference type="Proteomes" id="UP000613580"/>
    </source>
</evidence>
<accession>A0A8H6RYJ7</accession>
<dbReference type="AlphaFoldDB" id="A0A8H6RYJ7"/>
<dbReference type="OrthoDB" id="2886361at2759"/>
<dbReference type="EMBL" id="JACAZE010000027">
    <property type="protein sequence ID" value="KAF7290120.1"/>
    <property type="molecule type" value="Genomic_DNA"/>
</dbReference>
<dbReference type="InterPro" id="IPR001810">
    <property type="entry name" value="F-box_dom"/>
</dbReference>
<keyword evidence="3" id="KW-1185">Reference proteome</keyword>
<sequence>MLATIPVDIVYQIIQHLELVDAVPLLLTCKVLHQLATERNFWILSLNTARTKSALRCPPNEYLGAFSLAKLQDIAASKLRLDRNWATARPRLVQPCTVKTKLPERTIIIHNVQGTDVLLLYALGSREVYCWDKREGRLFPGLEHKIAMEGVITSVSAPADSDGRSCESVSLLVRSNTLSRTFRQFIITIRYEDGKAVSMEHYSFGASKPPQAIQGIASLFFNADVSGCVSRDAQDNIWLSIAPRPKNEPEIAFQQVVNLHGDAERRMTCNFTYRGHIYNAREELQEDDVNKQPGVKILHVSRQMVQSGNYEQAYEASNLYRVAHDSDEGAEWEWAGPSICFNLPTKPEYGICALFVGVTEATVDFTFVPCALADAPDDDEGDDGVVSPLAFPHPLKVARVPGSLVNRTIIWLDHSGCNAATVIEGPNGVALTLVRYHPGTASGDPAWTSQHQLEVPDDIDLKQIRSCCIDDSAGTVHLITEEGDFFTLNYA</sequence>
<dbReference type="SUPFAM" id="SSF81383">
    <property type="entry name" value="F-box domain"/>
    <property type="match status" value="1"/>
</dbReference>
<keyword evidence="2" id="KW-0418">Kinase</keyword>
<evidence type="ECO:0000259" key="1">
    <source>
        <dbReference type="PROSITE" id="PS50181"/>
    </source>
</evidence>
<comment type="caution">
    <text evidence="2">The sequence shown here is derived from an EMBL/GenBank/DDBJ whole genome shotgun (WGS) entry which is preliminary data.</text>
</comment>
<proteinExistence type="predicted"/>
<dbReference type="PROSITE" id="PS50181">
    <property type="entry name" value="FBOX"/>
    <property type="match status" value="1"/>
</dbReference>
<keyword evidence="2" id="KW-0808">Transferase</keyword>
<dbReference type="Proteomes" id="UP000613580">
    <property type="component" value="Unassembled WGS sequence"/>
</dbReference>
<gene>
    <name evidence="2" type="ORF">HMN09_01317200</name>
</gene>
<name>A0A8H6RYJ7_MYCCL</name>